<dbReference type="GO" id="GO:0005886">
    <property type="term" value="C:plasma membrane"/>
    <property type="evidence" value="ECO:0007669"/>
    <property type="project" value="UniProtKB-SubCell"/>
</dbReference>
<comment type="subcellular location">
    <subcellularLocation>
        <location evidence="10">Cell membrane</location>
        <topology evidence="10">Multi-pass membrane protein</topology>
    </subcellularLocation>
</comment>
<keyword evidence="7 10" id="KW-0406">Ion transport</keyword>
<keyword evidence="6 10" id="KW-1133">Transmembrane helix</keyword>
<dbReference type="EMBL" id="QENZ01000003">
    <property type="protein sequence ID" value="PVX52166.1"/>
    <property type="molecule type" value="Genomic_DNA"/>
</dbReference>
<dbReference type="PANTHER" id="PTHR38662:SF1">
    <property type="entry name" value="COBALT TRANSPORT PROTEIN CBIN"/>
    <property type="match status" value="1"/>
</dbReference>
<keyword evidence="9 10" id="KW-0170">Cobalt</keyword>
<comment type="caution">
    <text evidence="11">The sequence shown here is derived from an EMBL/GenBank/DDBJ whole genome shotgun (WGS) entry which is preliminary data.</text>
</comment>
<dbReference type="GO" id="GO:0009236">
    <property type="term" value="P:cobalamin biosynthetic process"/>
    <property type="evidence" value="ECO:0007669"/>
    <property type="project" value="UniProtKB-UniRule"/>
</dbReference>
<keyword evidence="5 10" id="KW-0812">Transmembrane</keyword>
<dbReference type="Proteomes" id="UP000251835">
    <property type="component" value="Unassembled WGS sequence"/>
</dbReference>
<dbReference type="AlphaFoldDB" id="A0A7L4UQX1"/>
<comment type="similarity">
    <text evidence="10">Belongs to the CbiN family.</text>
</comment>
<evidence type="ECO:0000256" key="10">
    <source>
        <dbReference type="HAMAP-Rule" id="MF_00330"/>
    </source>
</evidence>
<keyword evidence="8 10" id="KW-0472">Membrane</keyword>
<dbReference type="Pfam" id="PF02553">
    <property type="entry name" value="CbiN"/>
    <property type="match status" value="1"/>
</dbReference>
<keyword evidence="2 10" id="KW-0813">Transport</keyword>
<evidence type="ECO:0000256" key="6">
    <source>
        <dbReference type="ARBA" id="ARBA00022989"/>
    </source>
</evidence>
<dbReference type="OrthoDB" id="1551318at2"/>
<dbReference type="NCBIfam" id="NF002780">
    <property type="entry name" value="PRK02898.1"/>
    <property type="match status" value="1"/>
</dbReference>
<evidence type="ECO:0000256" key="4">
    <source>
        <dbReference type="ARBA" id="ARBA00022573"/>
    </source>
</evidence>
<dbReference type="InterPro" id="IPR003705">
    <property type="entry name" value="CbiN"/>
</dbReference>
<dbReference type="HAMAP" id="MF_00330">
    <property type="entry name" value="CbiN"/>
    <property type="match status" value="1"/>
</dbReference>
<keyword evidence="4 10" id="KW-0169">Cobalamin biosynthesis</keyword>
<comment type="subunit">
    <text evidence="10">Forms an energy-coupling factor (ECF) transporter complex composed of an ATP-binding protein (A component, CbiO), a transmembrane protein (T component, CbiQ) and 2 possible substrate-capture proteins (S components, CbiM and CbiN) of unknown stoichimetry.</text>
</comment>
<comment type="pathway">
    <text evidence="10">Cofactor biosynthesis; adenosylcobalamin biosynthesis.</text>
</comment>
<protein>
    <recommendedName>
        <fullName evidence="10">Cobalt transport protein CbiN</fullName>
    </recommendedName>
    <alternativeName>
        <fullName evidence="10">Energy-coupling factor transporter probable substrate-capture protein CbiN</fullName>
        <shortName evidence="10">ECF transporter S component CbiN</shortName>
    </alternativeName>
</protein>
<keyword evidence="1 10" id="KW-0171">Cobalt transport</keyword>
<evidence type="ECO:0000313" key="11">
    <source>
        <dbReference type="EMBL" id="PVX52166.1"/>
    </source>
</evidence>
<evidence type="ECO:0000256" key="2">
    <source>
        <dbReference type="ARBA" id="ARBA00022448"/>
    </source>
</evidence>
<evidence type="ECO:0000256" key="5">
    <source>
        <dbReference type="ARBA" id="ARBA00022692"/>
    </source>
</evidence>
<comment type="caution">
    <text evidence="10">Lacks conserved residue(s) required for the propagation of feature annotation.</text>
</comment>
<keyword evidence="3 10" id="KW-1003">Cell membrane</keyword>
<accession>A0A7L4UQX1</accession>
<dbReference type="PANTHER" id="PTHR38662">
    <property type="entry name" value="COBALT TRANSPORT PROTEIN CBIN"/>
    <property type="match status" value="1"/>
</dbReference>
<comment type="function">
    <text evidence="10">Part of the energy-coupling factor (ECF) transporter complex CbiMNOQ involved in cobalt import.</text>
</comment>
<keyword evidence="12" id="KW-1185">Reference proteome</keyword>
<evidence type="ECO:0000256" key="9">
    <source>
        <dbReference type="ARBA" id="ARBA00023285"/>
    </source>
</evidence>
<evidence type="ECO:0000256" key="8">
    <source>
        <dbReference type="ARBA" id="ARBA00023136"/>
    </source>
</evidence>
<name>A0A7L4UQX1_BALHA</name>
<sequence>MKNRNWNIILLLLAIGVVIVSLLWGGNAEFGGTDNKAVDIIEASNYRPWFDYILAPSSPVVESFLFSLQAAIGAGILFYCVGYFVGSKSKMDERRK</sequence>
<dbReference type="GO" id="GO:0015087">
    <property type="term" value="F:cobalt ion transmembrane transporter activity"/>
    <property type="evidence" value="ECO:0007669"/>
    <property type="project" value="UniProtKB-UniRule"/>
</dbReference>
<evidence type="ECO:0000313" key="12">
    <source>
        <dbReference type="Proteomes" id="UP000251835"/>
    </source>
</evidence>
<evidence type="ECO:0000256" key="1">
    <source>
        <dbReference type="ARBA" id="ARBA00022426"/>
    </source>
</evidence>
<feature type="transmembrane region" description="Helical" evidence="10">
    <location>
        <begin position="64"/>
        <end position="86"/>
    </location>
</feature>
<proteinExistence type="inferred from homology"/>
<evidence type="ECO:0000256" key="7">
    <source>
        <dbReference type="ARBA" id="ARBA00023065"/>
    </source>
</evidence>
<gene>
    <name evidence="10" type="primary">cbiN</name>
    <name evidence="11" type="ORF">C7377_0467</name>
</gene>
<reference evidence="11 12" key="1">
    <citation type="submission" date="2018-05" db="EMBL/GenBank/DDBJ databases">
        <title>Genomic Encyclopedia of Type Strains, Phase IV (KMG-IV): sequencing the most valuable type-strain genomes for metagenomic binning, comparative biology and taxonomic classification.</title>
        <authorList>
            <person name="Goeker M."/>
        </authorList>
    </citation>
    <scope>NUCLEOTIDE SEQUENCE [LARGE SCALE GENOMIC DNA]</scope>
    <source>
        <strain evidence="11 12">DSM 28579</strain>
    </source>
</reference>
<organism evidence="11 12">
    <name type="scientific">Balneicella halophila</name>
    <dbReference type="NCBI Taxonomy" id="1537566"/>
    <lineage>
        <taxon>Bacteria</taxon>
        <taxon>Pseudomonadati</taxon>
        <taxon>Bacteroidota</taxon>
        <taxon>Bacteroidia</taxon>
        <taxon>Bacteroidales</taxon>
        <taxon>Balneicellaceae</taxon>
        <taxon>Balneicella</taxon>
    </lineage>
</organism>
<evidence type="ECO:0000256" key="3">
    <source>
        <dbReference type="ARBA" id="ARBA00022475"/>
    </source>
</evidence>
<dbReference type="UniPathway" id="UPA00148"/>
<dbReference type="RefSeq" id="WP_116495715.1">
    <property type="nucleotide sequence ID" value="NZ_QENZ01000003.1"/>
</dbReference>